<dbReference type="Proteomes" id="UP001500194">
    <property type="component" value="Unassembled WGS sequence"/>
</dbReference>
<sequence length="118" mass="12216">MEEQPGLSDQYRRSSPWPVFIALGFALSELGILFGGVLVPVAVGGVVLLEASVIGILRESEYASSLWAPAIGVGALFALAGGALLYWGLRIRAATVLGAGVIAVLAGIGFWLGETGRF</sequence>
<feature type="transmembrane region" description="Helical" evidence="1">
    <location>
        <begin position="94"/>
        <end position="113"/>
    </location>
</feature>
<gene>
    <name evidence="2" type="ORF">GCM10009019_16930</name>
</gene>
<feature type="transmembrane region" description="Helical" evidence="1">
    <location>
        <begin position="66"/>
        <end position="87"/>
    </location>
</feature>
<dbReference type="EMBL" id="BAAADU010000002">
    <property type="protein sequence ID" value="GAA0654024.1"/>
    <property type="molecule type" value="Genomic_DNA"/>
</dbReference>
<keyword evidence="1" id="KW-0812">Transmembrane</keyword>
<proteinExistence type="predicted"/>
<evidence type="ECO:0000313" key="3">
    <source>
        <dbReference type="Proteomes" id="UP001500194"/>
    </source>
</evidence>
<evidence type="ECO:0000256" key="1">
    <source>
        <dbReference type="SAM" id="Phobius"/>
    </source>
</evidence>
<dbReference type="GeneID" id="68573630"/>
<protein>
    <recommendedName>
        <fullName evidence="4">Cox cluster protein</fullName>
    </recommendedName>
</protein>
<organism evidence="2 3">
    <name type="scientific">Salarchaeum japonicum</name>
    <dbReference type="NCBI Taxonomy" id="555573"/>
    <lineage>
        <taxon>Archaea</taxon>
        <taxon>Methanobacteriati</taxon>
        <taxon>Methanobacteriota</taxon>
        <taxon>Stenosarchaea group</taxon>
        <taxon>Halobacteria</taxon>
        <taxon>Halobacteriales</taxon>
        <taxon>Halobacteriaceae</taxon>
    </lineage>
</organism>
<feature type="transmembrane region" description="Helical" evidence="1">
    <location>
        <begin position="20"/>
        <end position="46"/>
    </location>
</feature>
<comment type="caution">
    <text evidence="2">The sequence shown here is derived from an EMBL/GenBank/DDBJ whole genome shotgun (WGS) entry which is preliminary data.</text>
</comment>
<name>A0AAV3T1D8_9EURY</name>
<keyword evidence="1" id="KW-0472">Membrane</keyword>
<evidence type="ECO:0000313" key="2">
    <source>
        <dbReference type="EMBL" id="GAA0654024.1"/>
    </source>
</evidence>
<reference evidence="2 3" key="1">
    <citation type="journal article" date="2019" name="Int. J. Syst. Evol. Microbiol.">
        <title>The Global Catalogue of Microorganisms (GCM) 10K type strain sequencing project: providing services to taxonomists for standard genome sequencing and annotation.</title>
        <authorList>
            <consortium name="The Broad Institute Genomics Platform"/>
            <consortium name="The Broad Institute Genome Sequencing Center for Infectious Disease"/>
            <person name="Wu L."/>
            <person name="Ma J."/>
        </authorList>
    </citation>
    <scope>NUCLEOTIDE SEQUENCE [LARGE SCALE GENOMIC DNA]</scope>
    <source>
        <strain evidence="2 3">JCM 16327</strain>
    </source>
</reference>
<evidence type="ECO:0008006" key="4">
    <source>
        <dbReference type="Google" id="ProtNLM"/>
    </source>
</evidence>
<accession>A0AAV3T1D8</accession>
<keyword evidence="1" id="KW-1133">Transmembrane helix</keyword>
<dbReference type="RefSeq" id="WP_227260562.1">
    <property type="nucleotide sequence ID" value="NZ_BAAADU010000002.1"/>
</dbReference>
<keyword evidence="3" id="KW-1185">Reference proteome</keyword>
<dbReference type="Pfam" id="PF24396">
    <property type="entry name" value="DUF7541"/>
    <property type="match status" value="1"/>
</dbReference>
<dbReference type="AlphaFoldDB" id="A0AAV3T1D8"/>
<dbReference type="InterPro" id="IPR055963">
    <property type="entry name" value="DUF7541"/>
</dbReference>